<evidence type="ECO:0000313" key="10">
    <source>
        <dbReference type="Proteomes" id="UP000249260"/>
    </source>
</evidence>
<feature type="transmembrane region" description="Helical" evidence="8">
    <location>
        <begin position="85"/>
        <end position="104"/>
    </location>
</feature>
<comment type="subcellular location">
    <subcellularLocation>
        <location evidence="1 7">Cell membrane</location>
        <topology evidence="1 7">Multi-pass membrane protein</topology>
    </subcellularLocation>
</comment>
<dbReference type="PANTHER" id="PTHR30561:SF0">
    <property type="entry name" value="GUANIDINIUM EXPORTER"/>
    <property type="match status" value="1"/>
</dbReference>
<dbReference type="Gene3D" id="1.10.3730.20">
    <property type="match status" value="1"/>
</dbReference>
<evidence type="ECO:0000256" key="4">
    <source>
        <dbReference type="ARBA" id="ARBA00022692"/>
    </source>
</evidence>
<dbReference type="InterPro" id="IPR037185">
    <property type="entry name" value="EmrE-like"/>
</dbReference>
<feature type="transmembrane region" description="Helical" evidence="8">
    <location>
        <begin position="59"/>
        <end position="79"/>
    </location>
</feature>
<dbReference type="GO" id="GO:0022857">
    <property type="term" value="F:transmembrane transporter activity"/>
    <property type="evidence" value="ECO:0007669"/>
    <property type="project" value="InterPro"/>
</dbReference>
<accession>A0A328TY49</accession>
<name>A0A328TY49_9BACL</name>
<keyword evidence="3" id="KW-1003">Cell membrane</keyword>
<gene>
    <name evidence="9" type="ORF">DL346_23540</name>
</gene>
<dbReference type="Proteomes" id="UP000249260">
    <property type="component" value="Unassembled WGS sequence"/>
</dbReference>
<dbReference type="SUPFAM" id="SSF103481">
    <property type="entry name" value="Multidrug resistance efflux transporter EmrE"/>
    <property type="match status" value="1"/>
</dbReference>
<reference evidence="9 10" key="1">
    <citation type="submission" date="2018-06" db="EMBL/GenBank/DDBJ databases">
        <title>Paenibacillus montanisoli sp. nov., isolated from mountain area soil.</title>
        <authorList>
            <person name="Wu M."/>
        </authorList>
    </citation>
    <scope>NUCLEOTIDE SEQUENCE [LARGE SCALE GENOMIC DNA]</scope>
    <source>
        <strain evidence="9 10">RA17</strain>
    </source>
</reference>
<comment type="similarity">
    <text evidence="7">Belongs to the drug/metabolite transporter (DMT) superfamily. Small multidrug resistance (SMR) (TC 2.A.7.1) family.</text>
</comment>
<evidence type="ECO:0000256" key="5">
    <source>
        <dbReference type="ARBA" id="ARBA00022989"/>
    </source>
</evidence>
<dbReference type="GO" id="GO:0005886">
    <property type="term" value="C:plasma membrane"/>
    <property type="evidence" value="ECO:0007669"/>
    <property type="project" value="UniProtKB-SubCell"/>
</dbReference>
<comment type="caution">
    <text evidence="9">The sequence shown here is derived from an EMBL/GenBank/DDBJ whole genome shotgun (WGS) entry which is preliminary data.</text>
</comment>
<keyword evidence="2" id="KW-0813">Transport</keyword>
<dbReference type="EMBL" id="QLUW01000005">
    <property type="protein sequence ID" value="RAP74051.1"/>
    <property type="molecule type" value="Genomic_DNA"/>
</dbReference>
<evidence type="ECO:0000256" key="7">
    <source>
        <dbReference type="RuleBase" id="RU003942"/>
    </source>
</evidence>
<keyword evidence="6 8" id="KW-0472">Membrane</keyword>
<evidence type="ECO:0000256" key="2">
    <source>
        <dbReference type="ARBA" id="ARBA00022448"/>
    </source>
</evidence>
<evidence type="ECO:0000313" key="9">
    <source>
        <dbReference type="EMBL" id="RAP74051.1"/>
    </source>
</evidence>
<sequence length="107" mass="11107">MAWLFLLISGLGEVGGVTGMKLSNGFKNWKGTLLALASGAVSFYFLSRSLQDIPISTAYGVWTGIGSVGSVLLGMLAFGESKNKSKLLFIAMIIIGVAGLRVIGGGH</sequence>
<dbReference type="InterPro" id="IPR000390">
    <property type="entry name" value="Small_drug/metabolite_transptr"/>
</dbReference>
<dbReference type="AlphaFoldDB" id="A0A328TY49"/>
<dbReference type="InterPro" id="IPR045324">
    <property type="entry name" value="Small_multidrug_res"/>
</dbReference>
<dbReference type="RefSeq" id="WP_112884839.1">
    <property type="nucleotide sequence ID" value="NZ_QLUW01000005.1"/>
</dbReference>
<evidence type="ECO:0000256" key="6">
    <source>
        <dbReference type="ARBA" id="ARBA00023136"/>
    </source>
</evidence>
<keyword evidence="4 7" id="KW-0812">Transmembrane</keyword>
<feature type="transmembrane region" description="Helical" evidence="8">
    <location>
        <begin position="29"/>
        <end position="47"/>
    </location>
</feature>
<proteinExistence type="inferred from homology"/>
<evidence type="ECO:0000256" key="3">
    <source>
        <dbReference type="ARBA" id="ARBA00022475"/>
    </source>
</evidence>
<evidence type="ECO:0000256" key="1">
    <source>
        <dbReference type="ARBA" id="ARBA00004651"/>
    </source>
</evidence>
<evidence type="ECO:0000256" key="8">
    <source>
        <dbReference type="SAM" id="Phobius"/>
    </source>
</evidence>
<dbReference type="OrthoDB" id="21828at2"/>
<keyword evidence="10" id="KW-1185">Reference proteome</keyword>
<dbReference type="Pfam" id="PF00893">
    <property type="entry name" value="Multi_Drug_Res"/>
    <property type="match status" value="1"/>
</dbReference>
<keyword evidence="5 8" id="KW-1133">Transmembrane helix</keyword>
<dbReference type="FunFam" id="1.10.3730.20:FF:000001">
    <property type="entry name" value="Quaternary ammonium compound resistance transporter SugE"/>
    <property type="match status" value="1"/>
</dbReference>
<protein>
    <submittedName>
        <fullName evidence="9">QacE family quaternary ammonium compound efflux SMR transporter</fullName>
    </submittedName>
</protein>
<dbReference type="PANTHER" id="PTHR30561">
    <property type="entry name" value="SMR FAMILY PROTON-DEPENDENT DRUG EFFLUX TRANSPORTER SUGE"/>
    <property type="match status" value="1"/>
</dbReference>
<organism evidence="9 10">
    <name type="scientific">Paenibacillus montanisoli</name>
    <dbReference type="NCBI Taxonomy" id="2081970"/>
    <lineage>
        <taxon>Bacteria</taxon>
        <taxon>Bacillati</taxon>
        <taxon>Bacillota</taxon>
        <taxon>Bacilli</taxon>
        <taxon>Bacillales</taxon>
        <taxon>Paenibacillaceae</taxon>
        <taxon>Paenibacillus</taxon>
    </lineage>
</organism>